<dbReference type="InParanoid" id="D7U7B6"/>
<dbReference type="EMBL" id="FN596738">
    <property type="protein sequence ID" value="CBI38630.3"/>
    <property type="molecule type" value="Genomic_DNA"/>
</dbReference>
<proteinExistence type="predicted"/>
<reference evidence="3" key="1">
    <citation type="journal article" date="2007" name="Nature">
        <title>The grapevine genome sequence suggests ancestral hexaploidization in major angiosperm phyla.</title>
        <authorList>
            <consortium name="The French-Italian Public Consortium for Grapevine Genome Characterization."/>
            <person name="Jaillon O."/>
            <person name="Aury J.-M."/>
            <person name="Noel B."/>
            <person name="Policriti A."/>
            <person name="Clepet C."/>
            <person name="Casagrande A."/>
            <person name="Choisne N."/>
            <person name="Aubourg S."/>
            <person name="Vitulo N."/>
            <person name="Jubin C."/>
            <person name="Vezzi A."/>
            <person name="Legeai F."/>
            <person name="Hugueney P."/>
            <person name="Dasilva C."/>
            <person name="Horner D."/>
            <person name="Mica E."/>
            <person name="Jublot D."/>
            <person name="Poulain J."/>
            <person name="Bruyere C."/>
            <person name="Billault A."/>
            <person name="Segurens B."/>
            <person name="Gouyvenoux M."/>
            <person name="Ugarte E."/>
            <person name="Cattonaro F."/>
            <person name="Anthouard V."/>
            <person name="Vico V."/>
            <person name="Del Fabbro C."/>
            <person name="Alaux M."/>
            <person name="Di Gaspero G."/>
            <person name="Dumas V."/>
            <person name="Felice N."/>
            <person name="Paillard S."/>
            <person name="Juman I."/>
            <person name="Moroldo M."/>
            <person name="Scalabrin S."/>
            <person name="Canaguier A."/>
            <person name="Le Clainche I."/>
            <person name="Malacrida G."/>
            <person name="Durand E."/>
            <person name="Pesole G."/>
            <person name="Laucou V."/>
            <person name="Chatelet P."/>
            <person name="Merdinoglu D."/>
            <person name="Delledonne M."/>
            <person name="Pezzotti M."/>
            <person name="Lecharny A."/>
            <person name="Scarpelli C."/>
            <person name="Artiguenave F."/>
            <person name="Pe M.E."/>
            <person name="Valle G."/>
            <person name="Morgante M."/>
            <person name="Caboche M."/>
            <person name="Adam-Blondon A.-F."/>
            <person name="Weissenbach J."/>
            <person name="Quetier F."/>
            <person name="Wincker P."/>
        </authorList>
    </citation>
    <scope>NUCLEOTIDE SEQUENCE [LARGE SCALE GENOMIC DNA]</scope>
    <source>
        <strain evidence="3">cv. Pinot noir / PN40024</strain>
    </source>
</reference>
<sequence>MPFYFLFFLNSINSCLYLLQIAAAGLLNIINTRSWASNRFELGTSRENTEINKGVSVSNPYIEKKKWGELHVVRRWGYIYIYIYNQVSCLGSGIPSLVGGLGSKVHLSVMEDGLYL</sequence>
<keyword evidence="1" id="KW-0812">Transmembrane</keyword>
<organism evidence="2 3">
    <name type="scientific">Vitis vinifera</name>
    <name type="common">Grape</name>
    <dbReference type="NCBI Taxonomy" id="29760"/>
    <lineage>
        <taxon>Eukaryota</taxon>
        <taxon>Viridiplantae</taxon>
        <taxon>Streptophyta</taxon>
        <taxon>Embryophyta</taxon>
        <taxon>Tracheophyta</taxon>
        <taxon>Spermatophyta</taxon>
        <taxon>Magnoliopsida</taxon>
        <taxon>eudicotyledons</taxon>
        <taxon>Gunneridae</taxon>
        <taxon>Pentapetalae</taxon>
        <taxon>rosids</taxon>
        <taxon>Vitales</taxon>
        <taxon>Vitaceae</taxon>
        <taxon>Viteae</taxon>
        <taxon>Vitis</taxon>
    </lineage>
</organism>
<accession>D7U7B6</accession>
<protein>
    <submittedName>
        <fullName evidence="2">Uncharacterized protein</fullName>
    </submittedName>
</protein>
<evidence type="ECO:0000313" key="3">
    <source>
        <dbReference type="Proteomes" id="UP000009183"/>
    </source>
</evidence>
<keyword evidence="3" id="KW-1185">Reference proteome</keyword>
<dbReference type="Proteomes" id="UP000009183">
    <property type="component" value="Chromosome 16"/>
</dbReference>
<dbReference type="HOGENOM" id="CLU_2101380_0_0_1"/>
<name>D7U7B6_VITVI</name>
<evidence type="ECO:0000313" key="2">
    <source>
        <dbReference type="EMBL" id="CBI38630.3"/>
    </source>
</evidence>
<dbReference type="AlphaFoldDB" id="D7U7B6"/>
<feature type="transmembrane region" description="Helical" evidence="1">
    <location>
        <begin position="6"/>
        <end position="30"/>
    </location>
</feature>
<gene>
    <name evidence="2" type="ordered locus">VIT_16s0013g01590</name>
</gene>
<keyword evidence="1" id="KW-1133">Transmembrane helix</keyword>
<keyword evidence="1" id="KW-0472">Membrane</keyword>
<evidence type="ECO:0000256" key="1">
    <source>
        <dbReference type="SAM" id="Phobius"/>
    </source>
</evidence>
<dbReference type="PaxDb" id="29760-VIT_16s0013g01590.t01"/>